<gene>
    <name evidence="3" type="ORF">Sjap_008736</name>
</gene>
<name>A0AAP0PBM7_9MAGN</name>
<evidence type="ECO:0000313" key="4">
    <source>
        <dbReference type="Proteomes" id="UP001417504"/>
    </source>
</evidence>
<keyword evidence="4" id="KW-1185">Reference proteome</keyword>
<dbReference type="EMBL" id="JBBNAE010000003">
    <property type="protein sequence ID" value="KAK9138142.1"/>
    <property type="molecule type" value="Genomic_DNA"/>
</dbReference>
<keyword evidence="2" id="KW-1133">Transmembrane helix</keyword>
<organism evidence="3 4">
    <name type="scientific">Stephania japonica</name>
    <dbReference type="NCBI Taxonomy" id="461633"/>
    <lineage>
        <taxon>Eukaryota</taxon>
        <taxon>Viridiplantae</taxon>
        <taxon>Streptophyta</taxon>
        <taxon>Embryophyta</taxon>
        <taxon>Tracheophyta</taxon>
        <taxon>Spermatophyta</taxon>
        <taxon>Magnoliopsida</taxon>
        <taxon>Ranunculales</taxon>
        <taxon>Menispermaceae</taxon>
        <taxon>Menispermoideae</taxon>
        <taxon>Cissampelideae</taxon>
        <taxon>Stephania</taxon>
    </lineage>
</organism>
<evidence type="ECO:0000256" key="1">
    <source>
        <dbReference type="SAM" id="MobiDB-lite"/>
    </source>
</evidence>
<keyword evidence="2" id="KW-0812">Transmembrane</keyword>
<feature type="compositionally biased region" description="Basic residues" evidence="1">
    <location>
        <begin position="81"/>
        <end position="93"/>
    </location>
</feature>
<evidence type="ECO:0000313" key="3">
    <source>
        <dbReference type="EMBL" id="KAK9138142.1"/>
    </source>
</evidence>
<protein>
    <submittedName>
        <fullName evidence="3">Uncharacterized protein</fullName>
    </submittedName>
</protein>
<reference evidence="3 4" key="1">
    <citation type="submission" date="2024-01" db="EMBL/GenBank/DDBJ databases">
        <title>Genome assemblies of Stephania.</title>
        <authorList>
            <person name="Yang L."/>
        </authorList>
    </citation>
    <scope>NUCLEOTIDE SEQUENCE [LARGE SCALE GENOMIC DNA]</scope>
    <source>
        <strain evidence="3">QJT</strain>
        <tissue evidence="3">Leaf</tissue>
    </source>
</reference>
<feature type="transmembrane region" description="Helical" evidence="2">
    <location>
        <begin position="12"/>
        <end position="29"/>
    </location>
</feature>
<accession>A0AAP0PBM7</accession>
<dbReference type="Proteomes" id="UP001417504">
    <property type="component" value="Unassembled WGS sequence"/>
</dbReference>
<comment type="caution">
    <text evidence="3">The sequence shown here is derived from an EMBL/GenBank/DDBJ whole genome shotgun (WGS) entry which is preliminary data.</text>
</comment>
<keyword evidence="2" id="KW-0472">Membrane</keyword>
<feature type="region of interest" description="Disordered" evidence="1">
    <location>
        <begin position="72"/>
        <end position="103"/>
    </location>
</feature>
<proteinExistence type="predicted"/>
<dbReference type="AlphaFoldDB" id="A0AAP0PBM7"/>
<sequence length="103" mass="11700">MDGTIGEMNSLMLGVLVGSVTWFITPIAFKVHRFGIRDEGCEVDGLYVSMIRVEGPLALSVIVTPTHRPLIPLDEENERKRTTKKKRKDKHKPLMSDVKFTLY</sequence>
<evidence type="ECO:0000256" key="2">
    <source>
        <dbReference type="SAM" id="Phobius"/>
    </source>
</evidence>